<dbReference type="EMBL" id="IACK01186372">
    <property type="protein sequence ID" value="LAA95713.1"/>
    <property type="molecule type" value="Transcribed_RNA"/>
</dbReference>
<organism evidence="1">
    <name type="scientific">Micrurus lemniscatus lemniscatus</name>
    <dbReference type="NCBI Taxonomy" id="129467"/>
    <lineage>
        <taxon>Eukaryota</taxon>
        <taxon>Metazoa</taxon>
        <taxon>Chordata</taxon>
        <taxon>Craniata</taxon>
        <taxon>Vertebrata</taxon>
        <taxon>Euteleostomi</taxon>
        <taxon>Lepidosauria</taxon>
        <taxon>Squamata</taxon>
        <taxon>Bifurcata</taxon>
        <taxon>Unidentata</taxon>
        <taxon>Episquamata</taxon>
        <taxon>Toxicofera</taxon>
        <taxon>Serpentes</taxon>
        <taxon>Colubroidea</taxon>
        <taxon>Elapidae</taxon>
        <taxon>Elapinae</taxon>
        <taxon>Micrurus</taxon>
    </lineage>
</organism>
<sequence>MKAVIRGITISYTARRNKEKYAQQNKLQQRIKELETQLQSTPKDLRLQNQMTVTKHKLKLIEQEGMITYLNTTRQIYFEQANKPRRWQSYTLKKEKKKRLIYQLIGGNGDTQHRIEQKKEIVHKYFEDLYKKEEVNEDRIRNYLGETKDKVTGEEMK</sequence>
<dbReference type="AlphaFoldDB" id="A0A2D4JH72"/>
<protein>
    <submittedName>
        <fullName evidence="1">Uncharacterized protein</fullName>
    </submittedName>
</protein>
<name>A0A2D4JH72_MICLE</name>
<accession>A0A2D4JH72</accession>
<evidence type="ECO:0000313" key="1">
    <source>
        <dbReference type="EMBL" id="LAA95713.1"/>
    </source>
</evidence>
<reference evidence="1" key="1">
    <citation type="submission" date="2017-07" db="EMBL/GenBank/DDBJ databases">
        <authorList>
            <person name="Mikheyev A."/>
            <person name="Grau M."/>
        </authorList>
    </citation>
    <scope>NUCLEOTIDE SEQUENCE</scope>
    <source>
        <tissue evidence="1">Venom_gland</tissue>
    </source>
</reference>
<proteinExistence type="predicted"/>
<reference evidence="1" key="2">
    <citation type="submission" date="2017-11" db="EMBL/GenBank/DDBJ databases">
        <title>Coralsnake Venomics: Analyses of Venom Gland Transcriptomes and Proteomes of Six Brazilian Taxa.</title>
        <authorList>
            <person name="Aird S.D."/>
            <person name="Jorge da Silva N."/>
            <person name="Qiu L."/>
            <person name="Villar-Briones A."/>
            <person name="Aparecida-Saddi V."/>
            <person name="Campos-Telles M.P."/>
            <person name="Grau M."/>
            <person name="Mikheyev A.S."/>
        </authorList>
    </citation>
    <scope>NUCLEOTIDE SEQUENCE</scope>
    <source>
        <tissue evidence="1">Venom_gland</tissue>
    </source>
</reference>